<organism evidence="1 2">
    <name type="scientific">Brassica napus</name>
    <name type="common">Rape</name>
    <dbReference type="NCBI Taxonomy" id="3708"/>
    <lineage>
        <taxon>Eukaryota</taxon>
        <taxon>Viridiplantae</taxon>
        <taxon>Streptophyta</taxon>
        <taxon>Embryophyta</taxon>
        <taxon>Tracheophyta</taxon>
        <taxon>Spermatophyta</taxon>
        <taxon>Magnoliopsida</taxon>
        <taxon>eudicotyledons</taxon>
        <taxon>Gunneridae</taxon>
        <taxon>Pentapetalae</taxon>
        <taxon>rosids</taxon>
        <taxon>malvids</taxon>
        <taxon>Brassicales</taxon>
        <taxon>Brassicaceae</taxon>
        <taxon>Brassiceae</taxon>
        <taxon>Brassica</taxon>
    </lineage>
</organism>
<dbReference type="OMA" id="LLWQKKI"/>
<keyword evidence="2" id="KW-1185">Reference proteome</keyword>
<dbReference type="PaxDb" id="3708-A0A078I9I7"/>
<dbReference type="AlphaFoldDB" id="A0A078I9I7"/>
<dbReference type="EMBL" id="LK032723">
    <property type="protein sequence ID" value="CDY47585.1"/>
    <property type="molecule type" value="Genomic_DNA"/>
</dbReference>
<protein>
    <submittedName>
        <fullName evidence="1">BnaA01g22710D protein</fullName>
    </submittedName>
</protein>
<evidence type="ECO:0000313" key="2">
    <source>
        <dbReference type="Proteomes" id="UP000028999"/>
    </source>
</evidence>
<gene>
    <name evidence="1" type="primary">BnaA01g22710D</name>
    <name evidence="1" type="ORF">GSBRNA2T00087684001</name>
</gene>
<reference evidence="1 2" key="1">
    <citation type="journal article" date="2014" name="Science">
        <title>Plant genetics. Early allopolyploid evolution in the post-Neolithic Brassica napus oilseed genome.</title>
        <authorList>
            <person name="Chalhoub B."/>
            <person name="Denoeud F."/>
            <person name="Liu S."/>
            <person name="Parkin I.A."/>
            <person name="Tang H."/>
            <person name="Wang X."/>
            <person name="Chiquet J."/>
            <person name="Belcram H."/>
            <person name="Tong C."/>
            <person name="Samans B."/>
            <person name="Correa M."/>
            <person name="Da Silva C."/>
            <person name="Just J."/>
            <person name="Falentin C."/>
            <person name="Koh C.S."/>
            <person name="Le Clainche I."/>
            <person name="Bernard M."/>
            <person name="Bento P."/>
            <person name="Noel B."/>
            <person name="Labadie K."/>
            <person name="Alberti A."/>
            <person name="Charles M."/>
            <person name="Arnaud D."/>
            <person name="Guo H."/>
            <person name="Daviaud C."/>
            <person name="Alamery S."/>
            <person name="Jabbari K."/>
            <person name="Zhao M."/>
            <person name="Edger P.P."/>
            <person name="Chelaifa H."/>
            <person name="Tack D."/>
            <person name="Lassalle G."/>
            <person name="Mestiri I."/>
            <person name="Schnel N."/>
            <person name="Le Paslier M.C."/>
            <person name="Fan G."/>
            <person name="Renault V."/>
            <person name="Bayer P.E."/>
            <person name="Golicz A.A."/>
            <person name="Manoli S."/>
            <person name="Lee T.H."/>
            <person name="Thi V.H."/>
            <person name="Chalabi S."/>
            <person name="Hu Q."/>
            <person name="Fan C."/>
            <person name="Tollenaere R."/>
            <person name="Lu Y."/>
            <person name="Battail C."/>
            <person name="Shen J."/>
            <person name="Sidebottom C.H."/>
            <person name="Wang X."/>
            <person name="Canaguier A."/>
            <person name="Chauveau A."/>
            <person name="Berard A."/>
            <person name="Deniot G."/>
            <person name="Guan M."/>
            <person name="Liu Z."/>
            <person name="Sun F."/>
            <person name="Lim Y.P."/>
            <person name="Lyons E."/>
            <person name="Town C.D."/>
            <person name="Bancroft I."/>
            <person name="Wang X."/>
            <person name="Meng J."/>
            <person name="Ma J."/>
            <person name="Pires J.C."/>
            <person name="King G.J."/>
            <person name="Brunel D."/>
            <person name="Delourme R."/>
            <person name="Renard M."/>
            <person name="Aury J.M."/>
            <person name="Adams K.L."/>
            <person name="Batley J."/>
            <person name="Snowdon R.J."/>
            <person name="Tost J."/>
            <person name="Edwards D."/>
            <person name="Zhou Y."/>
            <person name="Hua W."/>
            <person name="Sharpe A.G."/>
            <person name="Paterson A.H."/>
            <person name="Guan C."/>
            <person name="Wincker P."/>
        </authorList>
    </citation>
    <scope>NUCLEOTIDE SEQUENCE [LARGE SCALE GENOMIC DNA]</scope>
    <source>
        <strain evidence="2">cv. Darmor-bzh</strain>
    </source>
</reference>
<dbReference type="Gramene" id="CDY47585">
    <property type="protein sequence ID" value="CDY47585"/>
    <property type="gene ID" value="GSBRNA2T00087684001"/>
</dbReference>
<evidence type="ECO:0000313" key="1">
    <source>
        <dbReference type="EMBL" id="CDY47585.1"/>
    </source>
</evidence>
<sequence>MVDAYFRTRAYDDEEATAALKFWGPGTLISFQELLWQKKISGGAVKKNGGQGDVVVVGFTSHSLRLDEEDL</sequence>
<dbReference type="Proteomes" id="UP000028999">
    <property type="component" value="Unassembled WGS sequence"/>
</dbReference>
<proteinExistence type="predicted"/>
<name>A0A078I9I7_BRANA</name>
<accession>A0A078I9I7</accession>